<sequence length="54" mass="6212">MKIHVDEEELPRLLNIEKSLIMIDKIIKPLLDDSSFGGTYIIASRKAIHKFFAI</sequence>
<comment type="caution">
    <text evidence="1">The sequence shown here is derived from an EMBL/GenBank/DDBJ whole genome shotgun (WGS) entry which is preliminary data.</text>
</comment>
<evidence type="ECO:0000313" key="2">
    <source>
        <dbReference type="Proteomes" id="UP000789920"/>
    </source>
</evidence>
<gene>
    <name evidence="1" type="ORF">RPERSI_LOCUS44</name>
</gene>
<protein>
    <submittedName>
        <fullName evidence="1">18857_t:CDS:1</fullName>
    </submittedName>
</protein>
<reference evidence="1" key="1">
    <citation type="submission" date="2021-06" db="EMBL/GenBank/DDBJ databases">
        <authorList>
            <person name="Kallberg Y."/>
            <person name="Tangrot J."/>
            <person name="Rosling A."/>
        </authorList>
    </citation>
    <scope>NUCLEOTIDE SEQUENCE</scope>
    <source>
        <strain evidence="1">MA461A</strain>
    </source>
</reference>
<accession>A0ACA9K8C6</accession>
<keyword evidence="2" id="KW-1185">Reference proteome</keyword>
<evidence type="ECO:0000313" key="1">
    <source>
        <dbReference type="EMBL" id="CAG8458300.1"/>
    </source>
</evidence>
<organism evidence="1 2">
    <name type="scientific">Racocetra persica</name>
    <dbReference type="NCBI Taxonomy" id="160502"/>
    <lineage>
        <taxon>Eukaryota</taxon>
        <taxon>Fungi</taxon>
        <taxon>Fungi incertae sedis</taxon>
        <taxon>Mucoromycota</taxon>
        <taxon>Glomeromycotina</taxon>
        <taxon>Glomeromycetes</taxon>
        <taxon>Diversisporales</taxon>
        <taxon>Gigasporaceae</taxon>
        <taxon>Racocetra</taxon>
    </lineage>
</organism>
<name>A0ACA9K8C6_9GLOM</name>
<dbReference type="EMBL" id="CAJVQC010000032">
    <property type="protein sequence ID" value="CAG8458300.1"/>
    <property type="molecule type" value="Genomic_DNA"/>
</dbReference>
<proteinExistence type="predicted"/>
<dbReference type="Proteomes" id="UP000789920">
    <property type="component" value="Unassembled WGS sequence"/>
</dbReference>